<sequence length="323" mass="33864">AQREQTLQGFRNGTVRVLICTDVAARGLDIPEVDLVINVDPPKDAETFIHRSGRTGRAGRSGMCITCYGPADQWWVGFIKKRTGVDCKLISAPQAQDIVKITGEESAKAVEGCAPSAVELFLDTANDLARNAFGDDPARALAAALAHISGFSQGIKRRSLQSGDTERVTLIAHNNRPVGTWGYVRGALARQVPGLEESDMQSFRIAAGRTSVVFDIKSSLVKERSTGEDGPPAVIINGHEWSSEASGIELEFCNEMPELDASDDSNMAMGGNRGGRGGSRGGFGGRSGGRGGFGGRSGGRGSFGGHGGSRGGFGGRGRGRGRG</sequence>
<dbReference type="Proteomes" id="UP001140087">
    <property type="component" value="Unassembled WGS sequence"/>
</dbReference>
<dbReference type="EMBL" id="JANBUN010002133">
    <property type="protein sequence ID" value="KAJ2795537.1"/>
    <property type="molecule type" value="Genomic_DNA"/>
</dbReference>
<feature type="non-terminal residue" evidence="1">
    <location>
        <position position="1"/>
    </location>
</feature>
<evidence type="ECO:0000313" key="1">
    <source>
        <dbReference type="EMBL" id="KAJ2795537.1"/>
    </source>
</evidence>
<name>A0ACC1KUV4_9FUNG</name>
<keyword evidence="2" id="KW-1185">Reference proteome</keyword>
<accession>A0ACC1KUV4</accession>
<gene>
    <name evidence="1" type="ORF">H4R21_005067</name>
</gene>
<evidence type="ECO:0000313" key="2">
    <source>
        <dbReference type="Proteomes" id="UP001140087"/>
    </source>
</evidence>
<protein>
    <submittedName>
        <fullName evidence="1">Uncharacterized protein</fullName>
    </submittedName>
</protein>
<comment type="caution">
    <text evidence="1">The sequence shown here is derived from an EMBL/GenBank/DDBJ whole genome shotgun (WGS) entry which is preliminary data.</text>
</comment>
<proteinExistence type="predicted"/>
<reference evidence="1" key="1">
    <citation type="submission" date="2022-07" db="EMBL/GenBank/DDBJ databases">
        <title>Phylogenomic reconstructions and comparative analyses of Kickxellomycotina fungi.</title>
        <authorList>
            <person name="Reynolds N.K."/>
            <person name="Stajich J.E."/>
            <person name="Barry K."/>
            <person name="Grigoriev I.V."/>
            <person name="Crous P."/>
            <person name="Smith M.E."/>
        </authorList>
    </citation>
    <scope>NUCLEOTIDE SEQUENCE</scope>
    <source>
        <strain evidence="1">BCRC 34780</strain>
    </source>
</reference>
<organism evidence="1 2">
    <name type="scientific">Coemansia helicoidea</name>
    <dbReference type="NCBI Taxonomy" id="1286919"/>
    <lineage>
        <taxon>Eukaryota</taxon>
        <taxon>Fungi</taxon>
        <taxon>Fungi incertae sedis</taxon>
        <taxon>Zoopagomycota</taxon>
        <taxon>Kickxellomycotina</taxon>
        <taxon>Kickxellomycetes</taxon>
        <taxon>Kickxellales</taxon>
        <taxon>Kickxellaceae</taxon>
        <taxon>Coemansia</taxon>
    </lineage>
</organism>